<dbReference type="InterPro" id="IPR024224">
    <property type="entry name" value="DENND6"/>
</dbReference>
<evidence type="ECO:0000259" key="2">
    <source>
        <dbReference type="PROSITE" id="PS50211"/>
    </source>
</evidence>
<dbReference type="GO" id="GO:0005085">
    <property type="term" value="F:guanyl-nucleotide exchange factor activity"/>
    <property type="evidence" value="ECO:0007669"/>
    <property type="project" value="InterPro"/>
</dbReference>
<name>A0A4X2JYJ5_VOMUR</name>
<dbReference type="InterPro" id="IPR037516">
    <property type="entry name" value="Tripartite_DENN"/>
</dbReference>
<evidence type="ECO:0000313" key="3">
    <source>
        <dbReference type="Ensembl" id="ENSVURP00010004759.1"/>
    </source>
</evidence>
<dbReference type="Proteomes" id="UP000314987">
    <property type="component" value="Unassembled WGS sequence"/>
</dbReference>
<comment type="similarity">
    <text evidence="1">Belongs to the DENND6 family.</text>
</comment>
<protein>
    <submittedName>
        <fullName evidence="3">DENN domain containing 6A</fullName>
    </submittedName>
</protein>
<gene>
    <name evidence="3" type="primary">DENND6A</name>
</gene>
<dbReference type="Ensembl" id="ENSVURT00010005399.1">
    <property type="protein sequence ID" value="ENSVURP00010004759.1"/>
    <property type="gene ID" value="ENSVURG00010003576.1"/>
</dbReference>
<reference evidence="4" key="1">
    <citation type="submission" date="2018-12" db="EMBL/GenBank/DDBJ databases">
        <authorList>
            <person name="Yazar S."/>
        </authorList>
    </citation>
    <scope>NUCLEOTIDE SEQUENCE [LARGE SCALE GENOMIC DNA]</scope>
</reference>
<dbReference type="PANTHER" id="PTHR13677">
    <property type="entry name" value="LD41638P"/>
    <property type="match status" value="1"/>
</dbReference>
<accession>A0A4X2JYJ5</accession>
<dbReference type="GO" id="GO:0055037">
    <property type="term" value="C:recycling endosome"/>
    <property type="evidence" value="ECO:0007669"/>
    <property type="project" value="TreeGrafter"/>
</dbReference>
<proteinExistence type="inferred from homology"/>
<organism evidence="3 4">
    <name type="scientific">Vombatus ursinus</name>
    <name type="common">Common wombat</name>
    <dbReference type="NCBI Taxonomy" id="29139"/>
    <lineage>
        <taxon>Eukaryota</taxon>
        <taxon>Metazoa</taxon>
        <taxon>Chordata</taxon>
        <taxon>Craniata</taxon>
        <taxon>Vertebrata</taxon>
        <taxon>Euteleostomi</taxon>
        <taxon>Mammalia</taxon>
        <taxon>Metatheria</taxon>
        <taxon>Diprotodontia</taxon>
        <taxon>Vombatidae</taxon>
        <taxon>Vombatus</taxon>
    </lineage>
</organism>
<evidence type="ECO:0000256" key="1">
    <source>
        <dbReference type="ARBA" id="ARBA00007159"/>
    </source>
</evidence>
<reference evidence="3" key="2">
    <citation type="submission" date="2025-08" db="UniProtKB">
        <authorList>
            <consortium name="Ensembl"/>
        </authorList>
    </citation>
    <scope>IDENTIFICATION</scope>
</reference>
<dbReference type="PANTHER" id="PTHR13677:SF1">
    <property type="entry name" value="PROTEIN DENND6A"/>
    <property type="match status" value="1"/>
</dbReference>
<reference evidence="3" key="3">
    <citation type="submission" date="2025-09" db="UniProtKB">
        <authorList>
            <consortium name="Ensembl"/>
        </authorList>
    </citation>
    <scope>IDENTIFICATION</scope>
</reference>
<dbReference type="AlphaFoldDB" id="A0A4X2JYJ5"/>
<dbReference type="GeneTree" id="ENSGT00390000005529"/>
<evidence type="ECO:0000313" key="4">
    <source>
        <dbReference type="Proteomes" id="UP000314987"/>
    </source>
</evidence>
<feature type="domain" description="UDENN" evidence="2">
    <location>
        <begin position="1"/>
        <end position="262"/>
    </location>
</feature>
<dbReference type="PROSITE" id="PS50211">
    <property type="entry name" value="DENN"/>
    <property type="match status" value="1"/>
</dbReference>
<keyword evidence="4" id="KW-1185">Reference proteome</keyword>
<sequence>IGLIINTFCFLPKVRIPTCHDKPGTTQIAQLTQQTDSQISMVLPTIHEVDLFRCFCPVFLHSQMLWELVLLGEPLVVMAPSPSESSETVLALVSCISPLKYHSDFRPYFTIHDSEFKEYTTRTQAPPSVILGVTNPFFAKTLQHWPHIIRIGDIKLAGEIPKQVKVKKLKNLKTLDSKPGVYTSYKPFLNRDEDIIKQLQKKHTEVETVDLVLKLKSKLLQAHQEHLPVKPGTMEKLRTHIDAIILALPEDLQGILLKTGTE</sequence>